<comment type="subcellular location">
    <subcellularLocation>
        <location evidence="2">Cell membrane</location>
        <topology evidence="2">Multi-pass membrane protein</topology>
    </subcellularLocation>
</comment>
<evidence type="ECO:0000313" key="14">
    <source>
        <dbReference type="EMBL" id="HIZ62332.1"/>
    </source>
</evidence>
<dbReference type="NCBIfam" id="TIGR00797">
    <property type="entry name" value="matE"/>
    <property type="match status" value="1"/>
</dbReference>
<keyword evidence="11 13" id="KW-0472">Membrane</keyword>
<protein>
    <recommendedName>
        <fullName evidence="4">Probable multidrug resistance protein NorM</fullName>
    </recommendedName>
    <alternativeName>
        <fullName evidence="12">Multidrug-efflux transporter</fullName>
    </alternativeName>
</protein>
<evidence type="ECO:0000256" key="9">
    <source>
        <dbReference type="ARBA" id="ARBA00022989"/>
    </source>
</evidence>
<sequence length="443" mass="47403">MQDTFMKERPIFPLLVSMALPMVVSMLVNALYNIVDSFFVAQISEDAMTALSLIYPMQNLVNAIAIGFGVGINAQIALHLGAGSKSRADTAATHGMAFSLLHGVLATILCIALAPWFLGLFTQNAAVIRLGTVYATIAFAFSTVIMASLTFEKIFQAVGRMKLTMLALLAGSLCNLILDPVMIFGLGPFPRMGIAGAALATGLGQLLTLVVYLIIYIRKPTPVQLRRSALRADLRMDLQLYAIGVPAILNLALPSALVSFLNSILAAYSQSYVVVLGIYYKLQTFLYLPGSGIVQGMRPLIGYNYGAGEYRRVQKIYELTAALCAGIMAAGTVVCLAFAPQLISLFTANPETIAIGQNALRIISLGFIVSSVSVAASGALEGLGKGAQSLIISLCRYTIVIMPLAWVLCRFLAAEGVWHAFWITEVLAAVISAVVYRKSVKLS</sequence>
<organism evidence="14 15">
    <name type="scientific">Candidatus Gemmiger avistercoris</name>
    <dbReference type="NCBI Taxonomy" id="2838606"/>
    <lineage>
        <taxon>Bacteria</taxon>
        <taxon>Bacillati</taxon>
        <taxon>Bacillota</taxon>
        <taxon>Clostridia</taxon>
        <taxon>Eubacteriales</taxon>
        <taxon>Gemmiger</taxon>
    </lineage>
</organism>
<dbReference type="GO" id="GO:0042910">
    <property type="term" value="F:xenobiotic transmembrane transporter activity"/>
    <property type="evidence" value="ECO:0007669"/>
    <property type="project" value="InterPro"/>
</dbReference>
<evidence type="ECO:0000256" key="10">
    <source>
        <dbReference type="ARBA" id="ARBA00023065"/>
    </source>
</evidence>
<dbReference type="PIRSF" id="PIRSF006603">
    <property type="entry name" value="DinF"/>
    <property type="match status" value="1"/>
</dbReference>
<comment type="function">
    <text evidence="1">Multidrug efflux pump.</text>
</comment>
<comment type="caution">
    <text evidence="14">The sequence shown here is derived from an EMBL/GenBank/DDBJ whole genome shotgun (WGS) entry which is preliminary data.</text>
</comment>
<dbReference type="Pfam" id="PF01554">
    <property type="entry name" value="MatE"/>
    <property type="match status" value="2"/>
</dbReference>
<evidence type="ECO:0000256" key="1">
    <source>
        <dbReference type="ARBA" id="ARBA00003408"/>
    </source>
</evidence>
<evidence type="ECO:0000256" key="3">
    <source>
        <dbReference type="ARBA" id="ARBA00010199"/>
    </source>
</evidence>
<accession>A0A9D2JQ22</accession>
<feature type="transmembrane region" description="Helical" evidence="13">
    <location>
        <begin position="394"/>
        <end position="413"/>
    </location>
</feature>
<dbReference type="PANTHER" id="PTHR43298:SF2">
    <property type="entry name" value="FMN_FAD EXPORTER YEEO-RELATED"/>
    <property type="match status" value="1"/>
</dbReference>
<name>A0A9D2JQ22_9FIRM</name>
<feature type="transmembrane region" description="Helical" evidence="13">
    <location>
        <begin position="267"/>
        <end position="288"/>
    </location>
</feature>
<keyword evidence="9 13" id="KW-1133">Transmembrane helix</keyword>
<comment type="similarity">
    <text evidence="3">Belongs to the multi antimicrobial extrusion (MATE) (TC 2.A.66.1) family.</text>
</comment>
<dbReference type="GO" id="GO:0015297">
    <property type="term" value="F:antiporter activity"/>
    <property type="evidence" value="ECO:0007669"/>
    <property type="project" value="UniProtKB-KW"/>
</dbReference>
<keyword evidence="7" id="KW-1003">Cell membrane</keyword>
<evidence type="ECO:0000256" key="7">
    <source>
        <dbReference type="ARBA" id="ARBA00022475"/>
    </source>
</evidence>
<keyword evidence="10" id="KW-0406">Ion transport</keyword>
<evidence type="ECO:0000256" key="11">
    <source>
        <dbReference type="ARBA" id="ARBA00023136"/>
    </source>
</evidence>
<evidence type="ECO:0000256" key="4">
    <source>
        <dbReference type="ARBA" id="ARBA00020268"/>
    </source>
</evidence>
<evidence type="ECO:0000256" key="5">
    <source>
        <dbReference type="ARBA" id="ARBA00022448"/>
    </source>
</evidence>
<dbReference type="InterPro" id="IPR002528">
    <property type="entry name" value="MATE_fam"/>
</dbReference>
<evidence type="ECO:0000256" key="2">
    <source>
        <dbReference type="ARBA" id="ARBA00004651"/>
    </source>
</evidence>
<dbReference type="InterPro" id="IPR050222">
    <property type="entry name" value="MATE_MdtK"/>
</dbReference>
<keyword evidence="6" id="KW-0050">Antiport</keyword>
<proteinExistence type="inferred from homology"/>
<keyword evidence="5" id="KW-0813">Transport</keyword>
<dbReference type="GO" id="GO:0006811">
    <property type="term" value="P:monoatomic ion transport"/>
    <property type="evidence" value="ECO:0007669"/>
    <property type="project" value="UniProtKB-KW"/>
</dbReference>
<feature type="transmembrane region" description="Helical" evidence="13">
    <location>
        <begin position="238"/>
        <end position="261"/>
    </location>
</feature>
<feature type="transmembrane region" description="Helical" evidence="13">
    <location>
        <begin position="319"/>
        <end position="339"/>
    </location>
</feature>
<feature type="transmembrane region" description="Helical" evidence="13">
    <location>
        <begin position="95"/>
        <end position="118"/>
    </location>
</feature>
<feature type="transmembrane region" description="Helical" evidence="13">
    <location>
        <begin position="192"/>
        <end position="217"/>
    </location>
</feature>
<dbReference type="GO" id="GO:0005886">
    <property type="term" value="C:plasma membrane"/>
    <property type="evidence" value="ECO:0007669"/>
    <property type="project" value="UniProtKB-SubCell"/>
</dbReference>
<evidence type="ECO:0000256" key="13">
    <source>
        <dbReference type="SAM" id="Phobius"/>
    </source>
</evidence>
<evidence type="ECO:0000313" key="15">
    <source>
        <dbReference type="Proteomes" id="UP000824105"/>
    </source>
</evidence>
<feature type="transmembrane region" description="Helical" evidence="13">
    <location>
        <begin position="12"/>
        <end position="32"/>
    </location>
</feature>
<feature type="transmembrane region" description="Helical" evidence="13">
    <location>
        <begin position="419"/>
        <end position="436"/>
    </location>
</feature>
<evidence type="ECO:0000256" key="8">
    <source>
        <dbReference type="ARBA" id="ARBA00022692"/>
    </source>
</evidence>
<keyword evidence="8 13" id="KW-0812">Transmembrane</keyword>
<gene>
    <name evidence="14" type="ORF">H9724_06150</name>
</gene>
<evidence type="ECO:0000256" key="12">
    <source>
        <dbReference type="ARBA" id="ARBA00031636"/>
    </source>
</evidence>
<dbReference type="EMBL" id="DXBF01000054">
    <property type="protein sequence ID" value="HIZ62332.1"/>
    <property type="molecule type" value="Genomic_DNA"/>
</dbReference>
<reference evidence="14" key="1">
    <citation type="journal article" date="2021" name="PeerJ">
        <title>Extensive microbial diversity within the chicken gut microbiome revealed by metagenomics and culture.</title>
        <authorList>
            <person name="Gilroy R."/>
            <person name="Ravi A."/>
            <person name="Getino M."/>
            <person name="Pursley I."/>
            <person name="Horton D.L."/>
            <person name="Alikhan N.F."/>
            <person name="Baker D."/>
            <person name="Gharbi K."/>
            <person name="Hall N."/>
            <person name="Watson M."/>
            <person name="Adriaenssens E.M."/>
            <person name="Foster-Nyarko E."/>
            <person name="Jarju S."/>
            <person name="Secka A."/>
            <person name="Antonio M."/>
            <person name="Oren A."/>
            <person name="Chaudhuri R.R."/>
            <person name="La Ragione R."/>
            <person name="Hildebrand F."/>
            <person name="Pallen M.J."/>
        </authorList>
    </citation>
    <scope>NUCLEOTIDE SEQUENCE</scope>
    <source>
        <strain evidence="14">CHK188-11489</strain>
    </source>
</reference>
<feature type="transmembrane region" description="Helical" evidence="13">
    <location>
        <begin position="60"/>
        <end position="83"/>
    </location>
</feature>
<dbReference type="PANTHER" id="PTHR43298">
    <property type="entry name" value="MULTIDRUG RESISTANCE PROTEIN NORM-RELATED"/>
    <property type="match status" value="1"/>
</dbReference>
<evidence type="ECO:0000256" key="6">
    <source>
        <dbReference type="ARBA" id="ARBA00022449"/>
    </source>
</evidence>
<feature type="transmembrane region" description="Helical" evidence="13">
    <location>
        <begin position="163"/>
        <end position="186"/>
    </location>
</feature>
<reference evidence="14" key="2">
    <citation type="submission" date="2021-04" db="EMBL/GenBank/DDBJ databases">
        <authorList>
            <person name="Gilroy R."/>
        </authorList>
    </citation>
    <scope>NUCLEOTIDE SEQUENCE</scope>
    <source>
        <strain evidence="14">CHK188-11489</strain>
    </source>
</reference>
<feature type="transmembrane region" description="Helical" evidence="13">
    <location>
        <begin position="359"/>
        <end position="382"/>
    </location>
</feature>
<dbReference type="AlphaFoldDB" id="A0A9D2JQ22"/>
<dbReference type="Proteomes" id="UP000824105">
    <property type="component" value="Unassembled WGS sequence"/>
</dbReference>
<dbReference type="InterPro" id="IPR048279">
    <property type="entry name" value="MdtK-like"/>
</dbReference>
<feature type="transmembrane region" description="Helical" evidence="13">
    <location>
        <begin position="130"/>
        <end position="151"/>
    </location>
</feature>